<dbReference type="InterPro" id="IPR000182">
    <property type="entry name" value="GNAT_dom"/>
</dbReference>
<keyword evidence="3" id="KW-0808">Transferase</keyword>
<reference evidence="3 4" key="1">
    <citation type="submission" date="2020-05" db="EMBL/GenBank/DDBJ databases">
        <title>Nakamurella sp. DB0629 isolated from air conditioner.</title>
        <authorList>
            <person name="Kim D.H."/>
            <person name="Kim D.-U."/>
        </authorList>
    </citation>
    <scope>NUCLEOTIDE SEQUENCE [LARGE SCALE GENOMIC DNA]</scope>
    <source>
        <strain evidence="3 4">DB0629</strain>
    </source>
</reference>
<gene>
    <name evidence="3" type="ORF">HKD39_15100</name>
</gene>
<organism evidence="3 4">
    <name type="scientific">Nakamurella aerolata</name>
    <dbReference type="NCBI Taxonomy" id="1656892"/>
    <lineage>
        <taxon>Bacteria</taxon>
        <taxon>Bacillati</taxon>
        <taxon>Actinomycetota</taxon>
        <taxon>Actinomycetes</taxon>
        <taxon>Nakamurellales</taxon>
        <taxon>Nakamurellaceae</taxon>
        <taxon>Nakamurella</taxon>
    </lineage>
</organism>
<evidence type="ECO:0000313" key="3">
    <source>
        <dbReference type="EMBL" id="NNG37011.1"/>
    </source>
</evidence>
<dbReference type="SUPFAM" id="SSF55729">
    <property type="entry name" value="Acyl-CoA N-acyltransferases (Nat)"/>
    <property type="match status" value="2"/>
</dbReference>
<feature type="compositionally biased region" description="Polar residues" evidence="1">
    <location>
        <begin position="386"/>
        <end position="395"/>
    </location>
</feature>
<feature type="region of interest" description="Disordered" evidence="1">
    <location>
        <begin position="376"/>
        <end position="395"/>
    </location>
</feature>
<name>A0A849ACU4_9ACTN</name>
<evidence type="ECO:0000313" key="4">
    <source>
        <dbReference type="Proteomes" id="UP000562984"/>
    </source>
</evidence>
<dbReference type="RefSeq" id="WP_171200709.1">
    <property type="nucleotide sequence ID" value="NZ_JABEND010000009.1"/>
</dbReference>
<dbReference type="InterPro" id="IPR016181">
    <property type="entry name" value="Acyl_CoA_acyltransferase"/>
</dbReference>
<dbReference type="Pfam" id="PF00583">
    <property type="entry name" value="Acetyltransf_1"/>
    <property type="match status" value="1"/>
</dbReference>
<dbReference type="EMBL" id="JABEND010000009">
    <property type="protein sequence ID" value="NNG37011.1"/>
    <property type="molecule type" value="Genomic_DNA"/>
</dbReference>
<evidence type="ECO:0000259" key="2">
    <source>
        <dbReference type="PROSITE" id="PS51186"/>
    </source>
</evidence>
<comment type="caution">
    <text evidence="3">The sequence shown here is derived from an EMBL/GenBank/DDBJ whole genome shotgun (WGS) entry which is preliminary data.</text>
</comment>
<dbReference type="Proteomes" id="UP000562984">
    <property type="component" value="Unassembled WGS sequence"/>
</dbReference>
<protein>
    <submittedName>
        <fullName evidence="3">GNAT family N-acetyltransferase</fullName>
    </submittedName>
</protein>
<sequence>MSALSLAVLPVTDDPAFAPLFDAFAAIEQANHLDLLGHTDLVDSAAARRVRYSERKNHRGVLVLAVDGPVQAGSGRFTVDGVAGEVVPVLDAPPDAEVVGFANVGLSVHDNLHLSELDVAVPPAHRGRGIGSELYRAAERIAAAEGRGTLVGYTGHRQTGPVTGPDALAAPTGVGALSRTDPFAAFMLRQGFSLEQTERHSELALPVPPEVLSRLQSEAGARSAGYRMVQWVGPTPEEYLDRMAVLHNRMSVDVPSGDLDLEEEAWDAERIRNADATTVKMGRFALTTAAQHEQTGELVAYTVIGGRQDTSAVWQDDTLVHGDHRGHRLGLAVKLANLARLLAERPDTERIHTSNAGENRWMLAINEAMGFRPASTEGAWQKKLDQTAQAQPASS</sequence>
<proteinExistence type="predicted"/>
<accession>A0A849ACU4</accession>
<dbReference type="GO" id="GO:0016747">
    <property type="term" value="F:acyltransferase activity, transferring groups other than amino-acyl groups"/>
    <property type="evidence" value="ECO:0007669"/>
    <property type="project" value="InterPro"/>
</dbReference>
<dbReference type="CDD" id="cd04301">
    <property type="entry name" value="NAT_SF"/>
    <property type="match status" value="1"/>
</dbReference>
<keyword evidence="4" id="KW-1185">Reference proteome</keyword>
<dbReference type="PROSITE" id="PS51186">
    <property type="entry name" value="GNAT"/>
    <property type="match status" value="1"/>
</dbReference>
<dbReference type="Gene3D" id="3.40.630.30">
    <property type="match status" value="1"/>
</dbReference>
<feature type="domain" description="N-acetyltransferase" evidence="2">
    <location>
        <begin position="45"/>
        <end position="208"/>
    </location>
</feature>
<evidence type="ECO:0000256" key="1">
    <source>
        <dbReference type="SAM" id="MobiDB-lite"/>
    </source>
</evidence>
<dbReference type="AlphaFoldDB" id="A0A849ACU4"/>